<dbReference type="SUPFAM" id="SSF53850">
    <property type="entry name" value="Periplasmic binding protein-like II"/>
    <property type="match status" value="1"/>
</dbReference>
<feature type="chain" id="PRO_5017957993" description="Solute-binding protein family 3/N-terminal domain-containing protein" evidence="1">
    <location>
        <begin position="33"/>
        <end position="258"/>
    </location>
</feature>
<dbReference type="PANTHER" id="PTHR38834:SF3">
    <property type="entry name" value="SOLUTE-BINDING PROTEIN FAMILY 3_N-TERMINAL DOMAIN-CONTAINING PROTEIN"/>
    <property type="match status" value="1"/>
</dbReference>
<dbReference type="Proteomes" id="UP000275281">
    <property type="component" value="Unassembled WGS sequence"/>
</dbReference>
<comment type="caution">
    <text evidence="3">The sequence shown here is derived from an EMBL/GenBank/DDBJ whole genome shotgun (WGS) entry which is preliminary data.</text>
</comment>
<evidence type="ECO:0000313" key="3">
    <source>
        <dbReference type="EMBL" id="RPJ67520.1"/>
    </source>
</evidence>
<reference evidence="3 4" key="1">
    <citation type="submission" date="2018-11" db="EMBL/GenBank/DDBJ databases">
        <authorList>
            <person name="Ye M.-Q."/>
            <person name="Du Z.-J."/>
        </authorList>
    </citation>
    <scope>NUCLEOTIDE SEQUENCE [LARGE SCALE GENOMIC DNA]</scope>
    <source>
        <strain evidence="3 4">U0105</strain>
    </source>
</reference>
<evidence type="ECO:0000259" key="2">
    <source>
        <dbReference type="Pfam" id="PF00497"/>
    </source>
</evidence>
<evidence type="ECO:0000256" key="1">
    <source>
        <dbReference type="SAM" id="SignalP"/>
    </source>
</evidence>
<gene>
    <name evidence="3" type="ORF">DRW07_08380</name>
</gene>
<dbReference type="Gene3D" id="3.40.190.10">
    <property type="entry name" value="Periplasmic binding protein-like II"/>
    <property type="match status" value="2"/>
</dbReference>
<sequence length="258" mass="29763">MIMTFLKWTRLRCILLSKVALTIFCFSSQSIAETDHKWLAVTENFPPYSYMEKGRAVGYSTELVESLAKSANLALTIELLPWSRAMRKAQSQPNVLIFSMLRTSDREDKYHWIGAIDDMSIYVWELKEPQLDTHKDTLAYAVSSSLDRTNVKMLETSLGVHRNSVITVETTEQLLGMLVKQRVHRIVMAENIWKRAQKTLDPLLAERMQRVALLATRELYVAASIQTSLEEVERLKAIFANINRSQQTIALRESYRLY</sequence>
<feature type="domain" description="Solute-binding protein family 3/N-terminal" evidence="2">
    <location>
        <begin position="40"/>
        <end position="112"/>
    </location>
</feature>
<dbReference type="PANTHER" id="PTHR38834">
    <property type="entry name" value="PERIPLASMIC SUBSTRATE BINDING PROTEIN FAMILY 3"/>
    <property type="match status" value="1"/>
</dbReference>
<accession>A0A3N5Y2E3</accession>
<dbReference type="Pfam" id="PF00497">
    <property type="entry name" value="SBP_bac_3"/>
    <property type="match status" value="1"/>
</dbReference>
<dbReference type="AlphaFoldDB" id="A0A3N5Y2E3"/>
<dbReference type="EMBL" id="RPOK01000002">
    <property type="protein sequence ID" value="RPJ67520.1"/>
    <property type="molecule type" value="Genomic_DNA"/>
</dbReference>
<name>A0A3N5Y2E3_9ALTE</name>
<dbReference type="InterPro" id="IPR001638">
    <property type="entry name" value="Solute-binding_3/MltF_N"/>
</dbReference>
<feature type="signal peptide" evidence="1">
    <location>
        <begin position="1"/>
        <end position="32"/>
    </location>
</feature>
<dbReference type="OrthoDB" id="8587856at2"/>
<dbReference type="RefSeq" id="WP_124027420.1">
    <property type="nucleotide sequence ID" value="NZ_JBHRSN010000015.1"/>
</dbReference>
<proteinExistence type="predicted"/>
<evidence type="ECO:0000313" key="4">
    <source>
        <dbReference type="Proteomes" id="UP000275281"/>
    </source>
</evidence>
<organism evidence="3 4">
    <name type="scientific">Alteromonas sediminis</name>
    <dbReference type="NCBI Taxonomy" id="2259342"/>
    <lineage>
        <taxon>Bacteria</taxon>
        <taxon>Pseudomonadati</taxon>
        <taxon>Pseudomonadota</taxon>
        <taxon>Gammaproteobacteria</taxon>
        <taxon>Alteromonadales</taxon>
        <taxon>Alteromonadaceae</taxon>
        <taxon>Alteromonas/Salinimonas group</taxon>
        <taxon>Alteromonas</taxon>
    </lineage>
</organism>
<protein>
    <recommendedName>
        <fullName evidence="2">Solute-binding protein family 3/N-terminal domain-containing protein</fullName>
    </recommendedName>
</protein>
<keyword evidence="1" id="KW-0732">Signal</keyword>
<keyword evidence="4" id="KW-1185">Reference proteome</keyword>